<evidence type="ECO:0000313" key="3">
    <source>
        <dbReference type="EMBL" id="GLQ34506.1"/>
    </source>
</evidence>
<feature type="transmembrane region" description="Helical" evidence="2">
    <location>
        <begin position="591"/>
        <end position="614"/>
    </location>
</feature>
<evidence type="ECO:0000256" key="2">
    <source>
        <dbReference type="SAM" id="Phobius"/>
    </source>
</evidence>
<comment type="caution">
    <text evidence="3">The sequence shown here is derived from an EMBL/GenBank/DDBJ whole genome shotgun (WGS) entry which is preliminary data.</text>
</comment>
<feature type="transmembrane region" description="Helical" evidence="2">
    <location>
        <begin position="542"/>
        <end position="560"/>
    </location>
</feature>
<feature type="transmembrane region" description="Helical" evidence="2">
    <location>
        <begin position="157"/>
        <end position="177"/>
    </location>
</feature>
<evidence type="ECO:0000256" key="1">
    <source>
        <dbReference type="SAM" id="MobiDB-lite"/>
    </source>
</evidence>
<organism evidence="3 4">
    <name type="scientific">Amylibacter marinus</name>
    <dbReference type="NCBI Taxonomy" id="1475483"/>
    <lineage>
        <taxon>Bacteria</taxon>
        <taxon>Pseudomonadati</taxon>
        <taxon>Pseudomonadota</taxon>
        <taxon>Alphaproteobacteria</taxon>
        <taxon>Rhodobacterales</taxon>
        <taxon>Paracoccaceae</taxon>
        <taxon>Amylibacter</taxon>
    </lineage>
</organism>
<proteinExistence type="predicted"/>
<feature type="transmembrane region" description="Helical" evidence="2">
    <location>
        <begin position="269"/>
        <end position="286"/>
    </location>
</feature>
<gene>
    <name evidence="3" type="ORF">GCM10007939_07890</name>
</gene>
<sequence>MELGILAIVLSGIALLKMRNLKKHVHSLQEQVDLLNTARTDLTIAPEEHSRASAAVHKSPSVDKKPDQSAVEELGTPRQPDADDKEGTDTRPETTGPQIVLNKSASTTPPAPPTPQGPTWFDRFWDSLTQNWIIWMAATSLAFGGLFMVQYGLERGFLGPVARVLSALAFGAALLGVAQYLQRKRRQDLSGWFSVPVALAAGGVASLYAGVVSAHTLYGLTSALVGLASMVAVSFIAMGAALIYGPVMAVIGILGAFFSPLLVTGGETGPLMYLYFLTVLVAALMVERVQRWIWLSALAVGLSLLWGMLLSMDMPGEVYFAFYTAAIILIATTIPAFGLRPQWHSAVMVDQTALREISHHYPTILALATAFAGTILIGLAADMQNFLYWQSSMVILLALLAWSILWNDRAENLDQMAAIFGFGAVAGSAIGIYGMAVRSFGTGFDHSQLPFGFAIGVALCGIGAFLFAAFWRAQKSVRPLYWIALGAIAPVLFFGVLYGNWQHFGTLNSQQWGGLAAGLAAIMLGCAYLMSKREFAASKQSADLFFVSGLLLAGGVNYLWFTDMQYGFAVLSLGALALTLRFGYYWTDKLIWLFVTLAGLVQTKSILNFAFIFFGDMPSQIYISSAIIVALFYAGYHLATRAEVFRRSVLFETAGLLVAAILVCCVLEQIVAGQNSEDYMYPALFSSVWLMMAGVQFRRMQIPDRLNKIRNILGWGYLGISALLMLLALIISPLAQGDVNGIFPVDTIMVAYCLPLLIGLILYYFNALAPQIPSKIYKVLAIASGVFIAILEVRHFWHGSNIRLYKGVETGELYTYTVVLLAITITMVVLALQRRDSRLRKLGLGFAALTAAKVFLWDMSGMAGLPRATAFIILGLTLAGIGWLLQGSRFDTAPEDADKIPDQDA</sequence>
<dbReference type="PANTHER" id="PTHR38434">
    <property type="entry name" value="BLL2549 PROTEIN"/>
    <property type="match status" value="1"/>
</dbReference>
<keyword evidence="4" id="KW-1185">Reference proteome</keyword>
<evidence type="ECO:0008006" key="5">
    <source>
        <dbReference type="Google" id="ProtNLM"/>
    </source>
</evidence>
<feature type="transmembrane region" description="Helical" evidence="2">
    <location>
        <begin position="480"/>
        <end position="499"/>
    </location>
</feature>
<feature type="transmembrane region" description="Helical" evidence="2">
    <location>
        <begin position="189"/>
        <end position="211"/>
    </location>
</feature>
<name>A0ABQ5VTL4_9RHOB</name>
<dbReference type="EMBL" id="BSNN01000002">
    <property type="protein sequence ID" value="GLQ34506.1"/>
    <property type="molecule type" value="Genomic_DNA"/>
</dbReference>
<dbReference type="Pfam" id="PF10101">
    <property type="entry name" value="DUF2339"/>
    <property type="match status" value="1"/>
</dbReference>
<feature type="transmembrane region" description="Helical" evidence="2">
    <location>
        <begin position="387"/>
        <end position="405"/>
    </location>
</feature>
<reference evidence="4" key="1">
    <citation type="journal article" date="2019" name="Int. J. Syst. Evol. Microbiol.">
        <title>The Global Catalogue of Microorganisms (GCM) 10K type strain sequencing project: providing services to taxonomists for standard genome sequencing and annotation.</title>
        <authorList>
            <consortium name="The Broad Institute Genomics Platform"/>
            <consortium name="The Broad Institute Genome Sequencing Center for Infectious Disease"/>
            <person name="Wu L."/>
            <person name="Ma J."/>
        </authorList>
    </citation>
    <scope>NUCLEOTIDE SEQUENCE [LARGE SCALE GENOMIC DNA]</scope>
    <source>
        <strain evidence="4">NBRC 110140</strain>
    </source>
</reference>
<feature type="transmembrane region" description="Helical" evidence="2">
    <location>
        <begin position="360"/>
        <end position="381"/>
    </location>
</feature>
<keyword evidence="2" id="KW-0812">Transmembrane</keyword>
<dbReference type="Proteomes" id="UP001156694">
    <property type="component" value="Unassembled WGS sequence"/>
</dbReference>
<feature type="transmembrane region" description="Helical" evidence="2">
    <location>
        <begin position="318"/>
        <end position="339"/>
    </location>
</feature>
<feature type="transmembrane region" description="Helical" evidence="2">
    <location>
        <begin position="620"/>
        <end position="638"/>
    </location>
</feature>
<feature type="transmembrane region" description="Helical" evidence="2">
    <location>
        <begin position="868"/>
        <end position="885"/>
    </location>
</feature>
<feature type="transmembrane region" description="Helical" evidence="2">
    <location>
        <begin position="243"/>
        <end position="263"/>
    </location>
</feature>
<feature type="transmembrane region" description="Helical" evidence="2">
    <location>
        <begin position="217"/>
        <end position="236"/>
    </location>
</feature>
<feature type="transmembrane region" description="Helical" evidence="2">
    <location>
        <begin position="511"/>
        <end position="530"/>
    </location>
</feature>
<feature type="transmembrane region" description="Helical" evidence="2">
    <location>
        <begin position="741"/>
        <end position="764"/>
    </location>
</feature>
<dbReference type="PANTHER" id="PTHR38434:SF1">
    <property type="entry name" value="BLL2549 PROTEIN"/>
    <property type="match status" value="1"/>
</dbReference>
<feature type="transmembrane region" description="Helical" evidence="2">
    <location>
        <begin position="293"/>
        <end position="312"/>
    </location>
</feature>
<feature type="transmembrane region" description="Helical" evidence="2">
    <location>
        <begin position="712"/>
        <end position="735"/>
    </location>
</feature>
<dbReference type="RefSeq" id="WP_284376304.1">
    <property type="nucleotide sequence ID" value="NZ_BSNN01000002.1"/>
</dbReference>
<dbReference type="InterPro" id="IPR014600">
    <property type="entry name" value="UCP035905_mem"/>
</dbReference>
<accession>A0ABQ5VTL4</accession>
<feature type="transmembrane region" description="Helical" evidence="2">
    <location>
        <begin position="417"/>
        <end position="437"/>
    </location>
</feature>
<evidence type="ECO:0000313" key="4">
    <source>
        <dbReference type="Proteomes" id="UP001156694"/>
    </source>
</evidence>
<protein>
    <recommendedName>
        <fullName evidence="5">DUF2339 domain-containing protein</fullName>
    </recommendedName>
</protein>
<feature type="compositionally biased region" description="Polar residues" evidence="1">
    <location>
        <begin position="93"/>
        <end position="106"/>
    </location>
</feature>
<feature type="transmembrane region" description="Helical" evidence="2">
    <location>
        <begin position="776"/>
        <end position="793"/>
    </location>
</feature>
<feature type="transmembrane region" description="Helical" evidence="2">
    <location>
        <begin position="566"/>
        <end position="584"/>
    </location>
</feature>
<dbReference type="PIRSF" id="PIRSF035905">
    <property type="entry name" value="UCP035905_mp"/>
    <property type="match status" value="1"/>
</dbReference>
<feature type="transmembrane region" description="Helical" evidence="2">
    <location>
        <begin position="449"/>
        <end position="471"/>
    </location>
</feature>
<feature type="transmembrane region" description="Helical" evidence="2">
    <location>
        <begin position="679"/>
        <end position="700"/>
    </location>
</feature>
<feature type="transmembrane region" description="Helical" evidence="2">
    <location>
        <begin position="813"/>
        <end position="832"/>
    </location>
</feature>
<feature type="transmembrane region" description="Helical" evidence="2">
    <location>
        <begin position="132"/>
        <end position="151"/>
    </location>
</feature>
<dbReference type="InterPro" id="IPR019286">
    <property type="entry name" value="DUF2339_TM"/>
</dbReference>
<keyword evidence="2" id="KW-0472">Membrane</keyword>
<feature type="transmembrane region" description="Helical" evidence="2">
    <location>
        <begin position="650"/>
        <end position="673"/>
    </location>
</feature>
<feature type="compositionally biased region" description="Basic and acidic residues" evidence="1">
    <location>
        <begin position="80"/>
        <end position="92"/>
    </location>
</feature>
<feature type="region of interest" description="Disordered" evidence="1">
    <location>
        <begin position="47"/>
        <end position="119"/>
    </location>
</feature>
<keyword evidence="2" id="KW-1133">Transmembrane helix</keyword>